<dbReference type="PANTHER" id="PTHR16537:SF1">
    <property type="entry name" value="PROTEIN ZNRD2"/>
    <property type="match status" value="1"/>
</dbReference>
<dbReference type="PANTHER" id="PTHR16537">
    <property type="entry name" value="SJOEGREN SYNDROME/SCLERODERMA AUTOANTIGEN 1"/>
    <property type="match status" value="1"/>
</dbReference>
<dbReference type="KEGG" id="aqu:105313239"/>
<dbReference type="InterPro" id="IPR051888">
    <property type="entry name" value="UPF0148_domain"/>
</dbReference>
<proteinExistence type="predicted"/>
<name>A0A1X7UL63_AMPQE</name>
<organism evidence="2">
    <name type="scientific">Amphimedon queenslandica</name>
    <name type="common">Sponge</name>
    <dbReference type="NCBI Taxonomy" id="400682"/>
    <lineage>
        <taxon>Eukaryota</taxon>
        <taxon>Metazoa</taxon>
        <taxon>Porifera</taxon>
        <taxon>Demospongiae</taxon>
        <taxon>Heteroscleromorpha</taxon>
        <taxon>Haplosclerida</taxon>
        <taxon>Niphatidae</taxon>
        <taxon>Amphimedon</taxon>
    </lineage>
</organism>
<dbReference type="EnsemblMetazoa" id="Aqu2.1.28244_001">
    <property type="protein sequence ID" value="Aqu2.1.28244_001"/>
    <property type="gene ID" value="Aqu2.1.28244"/>
</dbReference>
<dbReference type="AlphaFoldDB" id="A0A1X7UL63"/>
<dbReference type="Pfam" id="PF06677">
    <property type="entry name" value="Auto_anti-p27"/>
    <property type="match status" value="1"/>
</dbReference>
<dbReference type="eggNOG" id="KOG4537">
    <property type="taxonomic scope" value="Eukaryota"/>
</dbReference>
<evidence type="ECO:0000256" key="1">
    <source>
        <dbReference type="SAM" id="MobiDB-lite"/>
    </source>
</evidence>
<sequence>MASTAFSPALRDQAASLIGQYLLQGYRMLAEHCGECTTVLVQKQRNKPLCVLCEELLPERKTQTLTSTTDISKTDNEEPDSTACHGGNPPSPTPLPALPPLVITDDDAKGHTSIEGVREILLKKMTVAARQLETSQSVEYSSHLCQLIRECANTIKSLKDI</sequence>
<feature type="region of interest" description="Disordered" evidence="1">
    <location>
        <begin position="64"/>
        <end position="97"/>
    </location>
</feature>
<gene>
    <name evidence="2" type="primary">105313239</name>
</gene>
<reference evidence="3" key="1">
    <citation type="journal article" date="2010" name="Nature">
        <title>The Amphimedon queenslandica genome and the evolution of animal complexity.</title>
        <authorList>
            <person name="Srivastava M."/>
            <person name="Simakov O."/>
            <person name="Chapman J."/>
            <person name="Fahey B."/>
            <person name="Gauthier M.E."/>
            <person name="Mitros T."/>
            <person name="Richards G.S."/>
            <person name="Conaco C."/>
            <person name="Dacre M."/>
            <person name="Hellsten U."/>
            <person name="Larroux C."/>
            <person name="Putnam N.H."/>
            <person name="Stanke M."/>
            <person name="Adamska M."/>
            <person name="Darling A."/>
            <person name="Degnan S.M."/>
            <person name="Oakley T.H."/>
            <person name="Plachetzki D.C."/>
            <person name="Zhai Y."/>
            <person name="Adamski M."/>
            <person name="Calcino A."/>
            <person name="Cummins S.F."/>
            <person name="Goodstein D.M."/>
            <person name="Harris C."/>
            <person name="Jackson D.J."/>
            <person name="Leys S.P."/>
            <person name="Shu S."/>
            <person name="Woodcroft B.J."/>
            <person name="Vervoort M."/>
            <person name="Kosik K.S."/>
            <person name="Manning G."/>
            <person name="Degnan B.M."/>
            <person name="Rokhsar D.S."/>
        </authorList>
    </citation>
    <scope>NUCLEOTIDE SEQUENCE [LARGE SCALE GENOMIC DNA]</scope>
</reference>
<reference evidence="2" key="2">
    <citation type="submission" date="2017-05" db="UniProtKB">
        <authorList>
            <consortium name="EnsemblMetazoa"/>
        </authorList>
    </citation>
    <scope>IDENTIFICATION</scope>
</reference>
<accession>A0A1X7UL63</accession>
<protein>
    <submittedName>
        <fullName evidence="2">Uncharacterized protein</fullName>
    </submittedName>
</protein>
<dbReference type="InParanoid" id="A0A1X7UL63"/>
<dbReference type="Proteomes" id="UP000007879">
    <property type="component" value="Unassembled WGS sequence"/>
</dbReference>
<dbReference type="STRING" id="400682.A0A1X7UL63"/>
<keyword evidence="3" id="KW-1185">Reference proteome</keyword>
<dbReference type="OrthoDB" id="28939at2759"/>
<evidence type="ECO:0000313" key="2">
    <source>
        <dbReference type="EnsemblMetazoa" id="Aqu2.1.28244_001"/>
    </source>
</evidence>
<evidence type="ECO:0000313" key="3">
    <source>
        <dbReference type="Proteomes" id="UP000007879"/>
    </source>
</evidence>
<dbReference type="EnsemblMetazoa" id="XM_019998142.1">
    <property type="protein sequence ID" value="XP_019853701.1"/>
    <property type="gene ID" value="LOC105313239"/>
</dbReference>
<dbReference type="InterPro" id="IPR009563">
    <property type="entry name" value="SSSCA1"/>
</dbReference>